<protein>
    <submittedName>
        <fullName evidence="1">Uncharacterized protein</fullName>
    </submittedName>
</protein>
<dbReference type="AlphaFoldDB" id="A0A9Q0GH81"/>
<dbReference type="EMBL" id="JAKUCV010000508">
    <property type="protein sequence ID" value="KAJ4849731.1"/>
    <property type="molecule type" value="Genomic_DNA"/>
</dbReference>
<dbReference type="Proteomes" id="UP001141552">
    <property type="component" value="Unassembled WGS sequence"/>
</dbReference>
<evidence type="ECO:0000313" key="2">
    <source>
        <dbReference type="Proteomes" id="UP001141552"/>
    </source>
</evidence>
<sequence>MTTRSESGRNDSCWWGWCGRRSFGGGKRECRWDWQLMSSGLLAARVCEVGSRRWLKRLFNRILVELGNRTRPLQTEQQQRIYRSSTVTQMNKAGRD</sequence>
<name>A0A9Q0GH81_9ROSI</name>
<accession>A0A9Q0GH81</accession>
<keyword evidence="2" id="KW-1185">Reference proteome</keyword>
<evidence type="ECO:0000313" key="1">
    <source>
        <dbReference type="EMBL" id="KAJ4849731.1"/>
    </source>
</evidence>
<organism evidence="1 2">
    <name type="scientific">Turnera subulata</name>
    <dbReference type="NCBI Taxonomy" id="218843"/>
    <lineage>
        <taxon>Eukaryota</taxon>
        <taxon>Viridiplantae</taxon>
        <taxon>Streptophyta</taxon>
        <taxon>Embryophyta</taxon>
        <taxon>Tracheophyta</taxon>
        <taxon>Spermatophyta</taxon>
        <taxon>Magnoliopsida</taxon>
        <taxon>eudicotyledons</taxon>
        <taxon>Gunneridae</taxon>
        <taxon>Pentapetalae</taxon>
        <taxon>rosids</taxon>
        <taxon>fabids</taxon>
        <taxon>Malpighiales</taxon>
        <taxon>Passifloraceae</taxon>
        <taxon>Turnera</taxon>
    </lineage>
</organism>
<reference evidence="1" key="2">
    <citation type="journal article" date="2023" name="Plants (Basel)">
        <title>Annotation of the Turnera subulata (Passifloraceae) Draft Genome Reveals the S-Locus Evolved after the Divergence of Turneroideae from Passifloroideae in a Stepwise Manner.</title>
        <authorList>
            <person name="Henning P.M."/>
            <person name="Roalson E.H."/>
            <person name="Mir W."/>
            <person name="McCubbin A.G."/>
            <person name="Shore J.S."/>
        </authorList>
    </citation>
    <scope>NUCLEOTIDE SEQUENCE</scope>
    <source>
        <strain evidence="1">F60SS</strain>
    </source>
</reference>
<proteinExistence type="predicted"/>
<comment type="caution">
    <text evidence="1">The sequence shown here is derived from an EMBL/GenBank/DDBJ whole genome shotgun (WGS) entry which is preliminary data.</text>
</comment>
<gene>
    <name evidence="1" type="ORF">Tsubulata_038952</name>
</gene>
<reference evidence="1" key="1">
    <citation type="submission" date="2022-02" db="EMBL/GenBank/DDBJ databases">
        <authorList>
            <person name="Henning P.M."/>
            <person name="McCubbin A.G."/>
            <person name="Shore J.S."/>
        </authorList>
    </citation>
    <scope>NUCLEOTIDE SEQUENCE</scope>
    <source>
        <strain evidence="1">F60SS</strain>
        <tissue evidence="1">Leaves</tissue>
    </source>
</reference>